<dbReference type="Gene3D" id="3.20.20.140">
    <property type="entry name" value="Metal-dependent hydrolases"/>
    <property type="match status" value="1"/>
</dbReference>
<dbReference type="GO" id="GO:0003887">
    <property type="term" value="F:DNA-directed DNA polymerase activity"/>
    <property type="evidence" value="ECO:0007669"/>
    <property type="project" value="UniProtKB-EC"/>
</dbReference>
<dbReference type="InterPro" id="IPR016195">
    <property type="entry name" value="Pol/histidinol_Pase-like"/>
</dbReference>
<accession>A0ABW5US60</accession>
<comment type="similarity">
    <text evidence="9">Belongs to the DNA polymerase type-C family. DnaE2 subfamily.</text>
</comment>
<feature type="domain" description="Polymerase/histidinol phosphatase N-terminal" evidence="11">
    <location>
        <begin position="48"/>
        <end position="115"/>
    </location>
</feature>
<dbReference type="InterPro" id="IPR003141">
    <property type="entry name" value="Pol/His_phosphatase_N"/>
</dbReference>
<dbReference type="PANTHER" id="PTHR32294:SF4">
    <property type="entry name" value="ERROR-PRONE DNA POLYMERASE"/>
    <property type="match status" value="1"/>
</dbReference>
<keyword evidence="3 9" id="KW-0548">Nucleotidyltransferase</keyword>
<dbReference type="Pfam" id="PF17657">
    <property type="entry name" value="DNA_pol3_finger"/>
    <property type="match status" value="1"/>
</dbReference>
<keyword evidence="7 9" id="KW-0234">DNA repair</keyword>
<protein>
    <recommendedName>
        <fullName evidence="9">Error-prone DNA polymerase</fullName>
        <ecNumber evidence="9">2.7.7.7</ecNumber>
    </recommendedName>
</protein>
<evidence type="ECO:0000256" key="9">
    <source>
        <dbReference type="HAMAP-Rule" id="MF_01902"/>
    </source>
</evidence>
<dbReference type="NCBIfam" id="TIGR00594">
    <property type="entry name" value="polc"/>
    <property type="match status" value="1"/>
</dbReference>
<comment type="function">
    <text evidence="9">DNA polymerase involved in damage-induced mutagenesis and translesion synthesis (TLS). It is not the major replicative DNA polymerase.</text>
</comment>
<comment type="subcellular location">
    <subcellularLocation>
        <location evidence="9">Cytoplasm</location>
    </subcellularLocation>
</comment>
<evidence type="ECO:0000256" key="10">
    <source>
        <dbReference type="SAM" id="MobiDB-lite"/>
    </source>
</evidence>
<dbReference type="InterPro" id="IPR040982">
    <property type="entry name" value="DNA_pol3_finger"/>
</dbReference>
<organism evidence="12 13">
    <name type="scientific">Comamonas terrae</name>
    <dbReference type="NCBI Taxonomy" id="673548"/>
    <lineage>
        <taxon>Bacteria</taxon>
        <taxon>Pseudomonadati</taxon>
        <taxon>Pseudomonadota</taxon>
        <taxon>Betaproteobacteria</taxon>
        <taxon>Burkholderiales</taxon>
        <taxon>Comamonadaceae</taxon>
        <taxon>Comamonas</taxon>
    </lineage>
</organism>
<dbReference type="Proteomes" id="UP001597463">
    <property type="component" value="Unassembled WGS sequence"/>
</dbReference>
<sequence length="1159" mass="127921">MGRACMAEQAAVWNRPAVRLASPPVPPPGDMPAPPGAWGAGHGPLAYAELHCLSHFSFLRGASSPEELVQRAKSLGYAALALTDECSVAGAVRAYEAARDCGLTLIHGSEFALADQEGARIVVLARDLAGWGDLCEFISAARGRSGKGGYVVDACSPWQALARSCECIVLPRREVLGASDLEAVRACVQSVSACFAQECPQAGIWLGVELHLAPDDSLWLQTLQQVGAALGIPLVACGDVHMHARSRKPLQDVATAIRLGRPVAECGFALQPNAERHLRSRLRLASLYPKALLEATLRLAARCRFTLDEIRYHYPQESVLSGMDARQTLAWHTWQGAAGRYPQGIPQKVQEQLHKELDLIAECRYEMYFLTVHDIVRYARSEGILCQGRGSAANSAVCYCLGITEVSPEGKHLLFERFISRVRGEPPDIDVDFEHARREQVIQYIYTKYGRERAALTAVVSCWRSRSALRDVGKALRIPPPLVDALAKGQYWFSETAEQGAGAEAEGEQDLPEPRPEALPDDWVERKFLEAQALAKAQSHALTPRQLRLWIELAWQLKDSPRHLSQHVGGFVLTDGKLTRLVPVEPAAMKNRSVIQWDKDDLDAMGLLKVDVLALGMLTVLRHSLDERAAWRGERWSLAQIPPEDAATYAMIQRADTVGTFQIESRAQMSMLPRLRPETLYDLVVEVAIVRPGPIQGGMVHPYLQARERRRRGEPLVLERSRFEKPDEKAALEDALERTLGVPIFQEQVMQIAMVAAGFTPDQADALRRSMAAWKRKGGVHRFERPLIDGMVARGYRLEFAQAIFRQMQGFGEYGFPESHAYSFASLAYASAWLKRHEPAIFLQALLNAQPMGFYSPSQLVQDARRHGVRVLPVDVRHSHWDCTLEEPLQPVPGVQALQPAVRLGMRLVANLGEAAALRIEAQRAQAPWTGTQDLALRASLSPGDLRALAAADALSGLSGHRRQQMWDAAAHAALPPLFAGVPVNEGSVQLAEAPEGEEILHDYEATGLTLRRHPLALLRERLARHGMRTAVELRNALPGQKVRACGIVTVRQRPPTAGGTLFITLEDETGVVNLVVWARAFARWQAALLGSRLLAVEGVWQSSANWSRDADEEFERNSPETQKRKAPAAHHLVVQRARDMTAWLGRLAGAGLSSRDFH</sequence>
<evidence type="ECO:0000259" key="11">
    <source>
        <dbReference type="SMART" id="SM00481"/>
    </source>
</evidence>
<dbReference type="Pfam" id="PF07733">
    <property type="entry name" value="DNA_pol3_alpha"/>
    <property type="match status" value="1"/>
</dbReference>
<name>A0ABW5US60_9BURK</name>
<dbReference type="HAMAP" id="MF_01902">
    <property type="entry name" value="DNApol_error_prone"/>
    <property type="match status" value="1"/>
</dbReference>
<keyword evidence="4 9" id="KW-0235">DNA replication</keyword>
<dbReference type="Pfam" id="PF14579">
    <property type="entry name" value="HHH_6"/>
    <property type="match status" value="1"/>
</dbReference>
<evidence type="ECO:0000313" key="12">
    <source>
        <dbReference type="EMBL" id="MFD2755272.1"/>
    </source>
</evidence>
<evidence type="ECO:0000256" key="4">
    <source>
        <dbReference type="ARBA" id="ARBA00022705"/>
    </source>
</evidence>
<dbReference type="Gene3D" id="1.10.150.870">
    <property type="match status" value="1"/>
</dbReference>
<dbReference type="InterPro" id="IPR011708">
    <property type="entry name" value="DNA_pol3_alpha_NTPase_dom"/>
</dbReference>
<keyword evidence="2 9" id="KW-0808">Transferase</keyword>
<dbReference type="PANTHER" id="PTHR32294">
    <property type="entry name" value="DNA POLYMERASE III SUBUNIT ALPHA"/>
    <property type="match status" value="1"/>
</dbReference>
<comment type="caution">
    <text evidence="12">The sequence shown here is derived from an EMBL/GenBank/DDBJ whole genome shotgun (WGS) entry which is preliminary data.</text>
</comment>
<keyword evidence="1 9" id="KW-0963">Cytoplasm</keyword>
<dbReference type="EMBL" id="JBHUMV010000006">
    <property type="protein sequence ID" value="MFD2755272.1"/>
    <property type="molecule type" value="Genomic_DNA"/>
</dbReference>
<evidence type="ECO:0000256" key="8">
    <source>
        <dbReference type="ARBA" id="ARBA00049244"/>
    </source>
</evidence>
<evidence type="ECO:0000256" key="2">
    <source>
        <dbReference type="ARBA" id="ARBA00022679"/>
    </source>
</evidence>
<proteinExistence type="inferred from homology"/>
<dbReference type="CDD" id="cd07434">
    <property type="entry name" value="PHP_PolIIIA_DnaE2"/>
    <property type="match status" value="1"/>
</dbReference>
<evidence type="ECO:0000256" key="3">
    <source>
        <dbReference type="ARBA" id="ARBA00022695"/>
    </source>
</evidence>
<dbReference type="SUPFAM" id="SSF89550">
    <property type="entry name" value="PHP domain-like"/>
    <property type="match status" value="1"/>
</dbReference>
<dbReference type="CDD" id="cd04485">
    <property type="entry name" value="DnaE_OBF"/>
    <property type="match status" value="1"/>
</dbReference>
<reference evidence="13" key="1">
    <citation type="journal article" date="2019" name="Int. J. Syst. Evol. Microbiol.">
        <title>The Global Catalogue of Microorganisms (GCM) 10K type strain sequencing project: providing services to taxonomists for standard genome sequencing and annotation.</title>
        <authorList>
            <consortium name="The Broad Institute Genomics Platform"/>
            <consortium name="The Broad Institute Genome Sequencing Center for Infectious Disease"/>
            <person name="Wu L."/>
            <person name="Ma J."/>
        </authorList>
    </citation>
    <scope>NUCLEOTIDE SEQUENCE [LARGE SCALE GENOMIC DNA]</scope>
    <source>
        <strain evidence="13">TISTR 1906</strain>
    </source>
</reference>
<keyword evidence="13" id="KW-1185">Reference proteome</keyword>
<evidence type="ECO:0000256" key="1">
    <source>
        <dbReference type="ARBA" id="ARBA00022490"/>
    </source>
</evidence>
<dbReference type="InterPro" id="IPR029460">
    <property type="entry name" value="DNAPol_HHH"/>
</dbReference>
<evidence type="ECO:0000256" key="6">
    <source>
        <dbReference type="ARBA" id="ARBA00022932"/>
    </source>
</evidence>
<evidence type="ECO:0000256" key="7">
    <source>
        <dbReference type="ARBA" id="ARBA00023204"/>
    </source>
</evidence>
<keyword evidence="5 9" id="KW-0227">DNA damage</keyword>
<dbReference type="EC" id="2.7.7.7" evidence="9"/>
<gene>
    <name evidence="12" type="primary">dnaE</name>
    <name evidence="9" type="synonym">dnaE2</name>
    <name evidence="12" type="ORF">ACFSW6_14335</name>
</gene>
<evidence type="ECO:0000313" key="13">
    <source>
        <dbReference type="Proteomes" id="UP001597463"/>
    </source>
</evidence>
<dbReference type="InterPro" id="IPR023073">
    <property type="entry name" value="DnaE2"/>
</dbReference>
<dbReference type="InterPro" id="IPR004013">
    <property type="entry name" value="PHP_dom"/>
</dbReference>
<dbReference type="Pfam" id="PF02811">
    <property type="entry name" value="PHP"/>
    <property type="match status" value="1"/>
</dbReference>
<dbReference type="RefSeq" id="WP_370671033.1">
    <property type="nucleotide sequence ID" value="NZ_BCNT01000008.1"/>
</dbReference>
<dbReference type="SMART" id="SM00481">
    <property type="entry name" value="POLIIIAc"/>
    <property type="match status" value="1"/>
</dbReference>
<comment type="catalytic activity">
    <reaction evidence="8 9">
        <text>DNA(n) + a 2'-deoxyribonucleoside 5'-triphosphate = DNA(n+1) + diphosphate</text>
        <dbReference type="Rhea" id="RHEA:22508"/>
        <dbReference type="Rhea" id="RHEA-COMP:17339"/>
        <dbReference type="Rhea" id="RHEA-COMP:17340"/>
        <dbReference type="ChEBI" id="CHEBI:33019"/>
        <dbReference type="ChEBI" id="CHEBI:61560"/>
        <dbReference type="ChEBI" id="CHEBI:173112"/>
        <dbReference type="EC" id="2.7.7.7"/>
    </reaction>
</comment>
<dbReference type="InterPro" id="IPR004805">
    <property type="entry name" value="DnaE2/DnaE/PolC"/>
</dbReference>
<keyword evidence="6 9" id="KW-0239">DNA-directed DNA polymerase</keyword>
<evidence type="ECO:0000256" key="5">
    <source>
        <dbReference type="ARBA" id="ARBA00022763"/>
    </source>
</evidence>
<feature type="region of interest" description="Disordered" evidence="10">
    <location>
        <begin position="498"/>
        <end position="517"/>
    </location>
</feature>